<dbReference type="Pfam" id="PF01370">
    <property type="entry name" value="Epimerase"/>
    <property type="match status" value="1"/>
</dbReference>
<dbReference type="AlphaFoldDB" id="A0A7K1SC68"/>
<dbReference type="InterPro" id="IPR036291">
    <property type="entry name" value="NAD(P)-bd_dom_sf"/>
</dbReference>
<keyword evidence="5" id="KW-1185">Reference proteome</keyword>
<dbReference type="InterPro" id="IPR001509">
    <property type="entry name" value="Epimerase_deHydtase"/>
</dbReference>
<reference evidence="4 5" key="1">
    <citation type="submission" date="2019-12" db="EMBL/GenBank/DDBJ databases">
        <title>Spirosoma sp. HMF4905 genome sequencing and assembly.</title>
        <authorList>
            <person name="Kang H."/>
            <person name="Cha I."/>
            <person name="Kim H."/>
            <person name="Joh K."/>
        </authorList>
    </citation>
    <scope>NUCLEOTIDE SEQUENCE [LARGE SCALE GENOMIC DNA]</scope>
    <source>
        <strain evidence="4 5">HMF4905</strain>
    </source>
</reference>
<organism evidence="4 5">
    <name type="scientific">Spirosoma arboris</name>
    <dbReference type="NCBI Taxonomy" id="2682092"/>
    <lineage>
        <taxon>Bacteria</taxon>
        <taxon>Pseudomonadati</taxon>
        <taxon>Bacteroidota</taxon>
        <taxon>Cytophagia</taxon>
        <taxon>Cytophagales</taxon>
        <taxon>Cytophagaceae</taxon>
        <taxon>Spirosoma</taxon>
    </lineage>
</organism>
<comment type="caution">
    <text evidence="4">The sequence shown here is derived from an EMBL/GenBank/DDBJ whole genome shotgun (WGS) entry which is preliminary data.</text>
</comment>
<dbReference type="PANTHER" id="PTHR10366">
    <property type="entry name" value="NAD DEPENDENT EPIMERASE/DEHYDRATASE"/>
    <property type="match status" value="1"/>
</dbReference>
<evidence type="ECO:0000313" key="4">
    <source>
        <dbReference type="EMBL" id="MVM31365.1"/>
    </source>
</evidence>
<evidence type="ECO:0000256" key="1">
    <source>
        <dbReference type="ARBA" id="ARBA00023002"/>
    </source>
</evidence>
<protein>
    <submittedName>
        <fullName evidence="4">NAD-dependent epimerase/dehydratase family protein</fullName>
    </submittedName>
</protein>
<dbReference type="Gene3D" id="3.40.50.720">
    <property type="entry name" value="NAD(P)-binding Rossmann-like Domain"/>
    <property type="match status" value="1"/>
</dbReference>
<dbReference type="FunFam" id="3.40.50.720:FF:000336">
    <property type="entry name" value="Aldehyde reductase"/>
    <property type="match status" value="1"/>
</dbReference>
<comment type="similarity">
    <text evidence="2">Belongs to the NAD(P)-dependent epimerase/dehydratase family. Dihydroflavonol-4-reductase subfamily.</text>
</comment>
<feature type="domain" description="NAD-dependent epimerase/dehydratase" evidence="3">
    <location>
        <begin position="10"/>
        <end position="247"/>
    </location>
</feature>
<dbReference type="RefSeq" id="WP_157586007.1">
    <property type="nucleotide sequence ID" value="NZ_WPIN01000005.1"/>
</dbReference>
<evidence type="ECO:0000313" key="5">
    <source>
        <dbReference type="Proteomes" id="UP000436006"/>
    </source>
</evidence>
<gene>
    <name evidence="4" type="ORF">GO755_15075</name>
</gene>
<proteinExistence type="inferred from homology"/>
<keyword evidence="1" id="KW-0560">Oxidoreductase</keyword>
<dbReference type="PANTHER" id="PTHR10366:SF564">
    <property type="entry name" value="STEROL-4-ALPHA-CARBOXYLATE 3-DEHYDROGENASE, DECARBOXYLATING"/>
    <property type="match status" value="1"/>
</dbReference>
<name>A0A7K1SC68_9BACT</name>
<dbReference type="EMBL" id="WPIN01000005">
    <property type="protein sequence ID" value="MVM31365.1"/>
    <property type="molecule type" value="Genomic_DNA"/>
</dbReference>
<dbReference type="Proteomes" id="UP000436006">
    <property type="component" value="Unassembled WGS sequence"/>
</dbReference>
<dbReference type="SUPFAM" id="SSF51735">
    <property type="entry name" value="NAD(P)-binding Rossmann-fold domains"/>
    <property type="match status" value="1"/>
</dbReference>
<accession>A0A7K1SC68</accession>
<dbReference type="GO" id="GO:0016616">
    <property type="term" value="F:oxidoreductase activity, acting on the CH-OH group of donors, NAD or NADP as acceptor"/>
    <property type="evidence" value="ECO:0007669"/>
    <property type="project" value="TreeGrafter"/>
</dbReference>
<evidence type="ECO:0000256" key="2">
    <source>
        <dbReference type="ARBA" id="ARBA00023445"/>
    </source>
</evidence>
<sequence>MKKSTVDKTVLVTGGSGFIAVHCMIQLLNAGYRIRATLRSLKREDEVRAMLKEGGVDAGQNLSFVTADLGADAGWAEAVAGCEYVLHIASPTPLNDYKHEDELIIPAREGVLRVLRAARDANVKRVVLTSAFGAIGIGHKHRTTPFTETDWSILDDSTPAYQKSKTLAERAAWDFIAKEGNGLELAAVNPVGVLGPVLGPDFSHSIQLTKRMLNGEIAACPKISSCYIDVRDVASLHLLAMTHPAANGERFLAVSGASLTLLDIANVLRRRLGAWAQRVPAREIPNWLLRIVALRNPTLKMLIPMLGQYMDASGEKAKRLLGWSPRSNEEAIVDTAESLLRFGLVKTHANGN</sequence>
<dbReference type="CDD" id="cd05227">
    <property type="entry name" value="AR_SDR_e"/>
    <property type="match status" value="1"/>
</dbReference>
<dbReference type="InterPro" id="IPR050425">
    <property type="entry name" value="NAD(P)_dehydrat-like"/>
</dbReference>
<evidence type="ECO:0000259" key="3">
    <source>
        <dbReference type="Pfam" id="PF01370"/>
    </source>
</evidence>